<organism evidence="1 2">
    <name type="scientific">Streptomyces europaeiscabiei</name>
    <dbReference type="NCBI Taxonomy" id="146819"/>
    <lineage>
        <taxon>Bacteria</taxon>
        <taxon>Bacillati</taxon>
        <taxon>Actinomycetota</taxon>
        <taxon>Actinomycetes</taxon>
        <taxon>Kitasatosporales</taxon>
        <taxon>Streptomycetaceae</taxon>
        <taxon>Streptomyces</taxon>
    </lineage>
</organism>
<gene>
    <name evidence="1" type="ORF">PV662_00665</name>
</gene>
<reference evidence="1 2" key="1">
    <citation type="journal article" date="2023" name="Microb. Genom.">
        <title>Mesoterricola silvestris gen. nov., sp. nov., Mesoterricola sediminis sp. nov., Geothrix oryzae sp. nov., Geothrix edaphica sp. nov., Geothrix rubra sp. nov., and Geothrix limicola sp. nov., six novel members of Acidobacteriota isolated from soils.</title>
        <authorList>
            <person name="Weisberg A.J."/>
            <person name="Pearce E."/>
            <person name="Kramer C.G."/>
            <person name="Chang J.H."/>
            <person name="Clarke C.R."/>
        </authorList>
    </citation>
    <scope>NUCLEOTIDE SEQUENCE [LARGE SCALE GENOMIC DNA]</scope>
    <source>
        <strain evidence="1 2">ID09-01A</strain>
    </source>
</reference>
<evidence type="ECO:0000313" key="2">
    <source>
        <dbReference type="Proteomes" id="UP001271274"/>
    </source>
</evidence>
<name>A0ABU4N6V8_9ACTN</name>
<accession>A0ABU4N6V8</accession>
<protein>
    <submittedName>
        <fullName evidence="1">Uncharacterized protein</fullName>
    </submittedName>
</protein>
<comment type="caution">
    <text evidence="1">The sequence shown here is derived from an EMBL/GenBank/DDBJ whole genome shotgun (WGS) entry which is preliminary data.</text>
</comment>
<dbReference type="RefSeq" id="WP_046704200.1">
    <property type="nucleotide sequence ID" value="NZ_JARAUR010000049.1"/>
</dbReference>
<dbReference type="EMBL" id="JARAYU010000001">
    <property type="protein sequence ID" value="MDX3698286.1"/>
    <property type="molecule type" value="Genomic_DNA"/>
</dbReference>
<proteinExistence type="predicted"/>
<sequence length="81" mass="9467">MTVWIQFNDRGRDGLRLDDETEGKEACHYHYELLAHGFLVVYKQEHTLNRRREIVASKDVEELAVYNPSAWFAVGGSRSQR</sequence>
<dbReference type="Proteomes" id="UP001271274">
    <property type="component" value="Unassembled WGS sequence"/>
</dbReference>
<evidence type="ECO:0000313" key="1">
    <source>
        <dbReference type="EMBL" id="MDX3698286.1"/>
    </source>
</evidence>
<keyword evidence="2" id="KW-1185">Reference proteome</keyword>